<dbReference type="AlphaFoldDB" id="B6U2L1"/>
<sequence>MAPVAHQEKLSVRAMPARPKRSLETRSQLARRWTQSAAAAAAALAEFLIWHCRKRCSGKRKAKEKCSGMNHTHTFPAIAASSGGCPVSSSTSSAKKYMGSSSTAHMNSTIHDRCMYTPIMWNFFAPNACPHSVSSALAMPN</sequence>
<organism evidence="2">
    <name type="scientific">Zea mays</name>
    <name type="common">Maize</name>
    <dbReference type="NCBI Taxonomy" id="4577"/>
    <lineage>
        <taxon>Eukaryota</taxon>
        <taxon>Viridiplantae</taxon>
        <taxon>Streptophyta</taxon>
        <taxon>Embryophyta</taxon>
        <taxon>Tracheophyta</taxon>
        <taxon>Spermatophyta</taxon>
        <taxon>Magnoliopsida</taxon>
        <taxon>Liliopsida</taxon>
        <taxon>Poales</taxon>
        <taxon>Poaceae</taxon>
        <taxon>PACMAD clade</taxon>
        <taxon>Panicoideae</taxon>
        <taxon>Andropogonodae</taxon>
        <taxon>Andropogoneae</taxon>
        <taxon>Tripsacinae</taxon>
        <taxon>Zea</taxon>
    </lineage>
</organism>
<proteinExistence type="evidence at transcript level"/>
<dbReference type="EMBL" id="EU971476">
    <property type="protein sequence ID" value="ACG43594.1"/>
    <property type="molecule type" value="mRNA"/>
</dbReference>
<evidence type="ECO:0000313" key="2">
    <source>
        <dbReference type="EMBL" id="ACG43594.1"/>
    </source>
</evidence>
<feature type="region of interest" description="Disordered" evidence="1">
    <location>
        <begin position="1"/>
        <end position="23"/>
    </location>
</feature>
<feature type="compositionally biased region" description="Basic and acidic residues" evidence="1">
    <location>
        <begin position="1"/>
        <end position="11"/>
    </location>
</feature>
<reference evidence="2" key="1">
    <citation type="journal article" date="2009" name="Plant Mol. Biol.">
        <title>Insights into corn genes derived from large-scale cDNA sequencing.</title>
        <authorList>
            <person name="Alexandrov N.N."/>
            <person name="Brover V.V."/>
            <person name="Freidin S."/>
            <person name="Troukhan M.E."/>
            <person name="Tatarinova T.V."/>
            <person name="Zhang H."/>
            <person name="Swaller T.J."/>
            <person name="Lu Y.P."/>
            <person name="Bouck J."/>
            <person name="Flavell R.B."/>
            <person name="Feldmann K.A."/>
        </authorList>
    </citation>
    <scope>NUCLEOTIDE SEQUENCE</scope>
</reference>
<evidence type="ECO:0000256" key="1">
    <source>
        <dbReference type="SAM" id="MobiDB-lite"/>
    </source>
</evidence>
<accession>B6U2L1</accession>
<name>B6U2L1_MAIZE</name>
<protein>
    <submittedName>
        <fullName evidence="2">Uncharacterized protein</fullName>
    </submittedName>
</protein>